<dbReference type="Pfam" id="PF02633">
    <property type="entry name" value="Creatininase"/>
    <property type="match status" value="1"/>
</dbReference>
<dbReference type="EMBL" id="SWLG01000005">
    <property type="protein sequence ID" value="TLS37892.1"/>
    <property type="molecule type" value="Genomic_DNA"/>
</dbReference>
<dbReference type="Gene3D" id="3.40.50.10310">
    <property type="entry name" value="Creatininase"/>
    <property type="match status" value="1"/>
</dbReference>
<reference evidence="2 3" key="1">
    <citation type="submission" date="2019-04" db="EMBL/GenBank/DDBJ databases">
        <title>Bacillus caeni sp. nov., a bacterium isolated from mangrove sediment.</title>
        <authorList>
            <person name="Huang H."/>
            <person name="Mo K."/>
            <person name="Hu Y."/>
        </authorList>
    </citation>
    <scope>NUCLEOTIDE SEQUENCE [LARGE SCALE GENOMIC DNA]</scope>
    <source>
        <strain evidence="2 3">HB172195</strain>
    </source>
</reference>
<evidence type="ECO:0000313" key="3">
    <source>
        <dbReference type="Proteomes" id="UP000308230"/>
    </source>
</evidence>
<dbReference type="InterPro" id="IPR024087">
    <property type="entry name" value="Creatininase-like_sf"/>
</dbReference>
<dbReference type="OrthoDB" id="9801445at2"/>
<evidence type="ECO:0000313" key="2">
    <source>
        <dbReference type="EMBL" id="TLS37892.1"/>
    </source>
</evidence>
<protein>
    <submittedName>
        <fullName evidence="2">Creatininase family protein</fullName>
    </submittedName>
</protein>
<gene>
    <name evidence="2" type="ORF">FCL54_08725</name>
</gene>
<dbReference type="Proteomes" id="UP000308230">
    <property type="component" value="Unassembled WGS sequence"/>
</dbReference>
<proteinExistence type="inferred from homology"/>
<organism evidence="2 3">
    <name type="scientific">Exobacillus caeni</name>
    <dbReference type="NCBI Taxonomy" id="2574798"/>
    <lineage>
        <taxon>Bacteria</taxon>
        <taxon>Bacillati</taxon>
        <taxon>Bacillota</taxon>
        <taxon>Bacilli</taxon>
        <taxon>Bacillales</taxon>
        <taxon>Guptibacillaceae</taxon>
        <taxon>Exobacillus</taxon>
    </lineage>
</organism>
<dbReference type="RefSeq" id="WP_138125410.1">
    <property type="nucleotide sequence ID" value="NZ_SWLG01000005.1"/>
</dbReference>
<dbReference type="InterPro" id="IPR003785">
    <property type="entry name" value="Creatininase/forma_Hydrolase"/>
</dbReference>
<keyword evidence="3" id="KW-1185">Reference proteome</keyword>
<accession>A0A5R9F2J7</accession>
<sequence length="54" mass="6156">MMDYTNTTAELRDSNIDTVVISVGATEQFGPFLPLHHDTLIAELYEIILYIKEI</sequence>
<name>A0A5R9F2J7_9BACL</name>
<dbReference type="SUPFAM" id="SSF102215">
    <property type="entry name" value="Creatininase"/>
    <property type="match status" value="1"/>
</dbReference>
<comment type="similarity">
    <text evidence="1">Belongs to the creatininase superfamily.</text>
</comment>
<comment type="caution">
    <text evidence="2">The sequence shown here is derived from an EMBL/GenBank/DDBJ whole genome shotgun (WGS) entry which is preliminary data.</text>
</comment>
<dbReference type="AlphaFoldDB" id="A0A5R9F2J7"/>
<evidence type="ECO:0000256" key="1">
    <source>
        <dbReference type="ARBA" id="ARBA00024029"/>
    </source>
</evidence>